<feature type="region of interest" description="Disordered" evidence="2">
    <location>
        <begin position="1"/>
        <end position="24"/>
    </location>
</feature>
<sequence length="496" mass="54116">MLSPPSASRSPSSTTANSLSNGSVLSNIKSKESIPGEERIRRHKKDFGLLPIPQRLRYDPNKILHFGLFMKIAFGFASTFTIANLYYCQPLLVQQAETFHVTFSQVSKIPTLVQAGYAAGVFFISPLGDLVRRRPLILALITISGSLTIVLATTNNVTAFEAVTFIVGAASATPMVLLPLAADLAPVERRASAISIVLSGLFFGILVARVIAGVIAQFTSWRVVYYFAIGVQLFVLVGCYLIVPDYPPKNKNLTYWDILRSMGKYAVTEPLLIQAMLVNIATSACFANFWVTLTFLLAGPPYHYSTLVIGLFGLVGMLGVALGPIVGRLVDKLVPWHASLISVVLLGCIQAIQVGAGGINISAVIIVAFALDVFRQMLQVSLTTSVFSLAPEARSRLNALLILTLFMGQVLGTSVGTEVFVKYGWRASAWLSLGWYGWQVIILLLRGPHCKRYTWFGYEGGLEGRKAVIEKREEFHNGLEKAPPGIREEGRTARES</sequence>
<keyword evidence="6" id="KW-1185">Reference proteome</keyword>
<name>A0A9P6CGQ1_9AGAR</name>
<dbReference type="GO" id="GO:0022857">
    <property type="term" value="F:transmembrane transporter activity"/>
    <property type="evidence" value="ECO:0007669"/>
    <property type="project" value="InterPro"/>
</dbReference>
<dbReference type="AlphaFoldDB" id="A0A9P6CGQ1"/>
<dbReference type="Gene3D" id="1.20.1250.20">
    <property type="entry name" value="MFS general substrate transporter like domains"/>
    <property type="match status" value="1"/>
</dbReference>
<gene>
    <name evidence="5" type="ORF">BDZ94DRAFT_943464</name>
</gene>
<dbReference type="InterPro" id="IPR036259">
    <property type="entry name" value="MFS_trans_sf"/>
</dbReference>
<keyword evidence="3" id="KW-0812">Transmembrane</keyword>
<evidence type="ECO:0000259" key="4">
    <source>
        <dbReference type="PROSITE" id="PS50850"/>
    </source>
</evidence>
<dbReference type="PANTHER" id="PTHR42910">
    <property type="entry name" value="TRANSPORTER SCO4007-RELATED"/>
    <property type="match status" value="1"/>
</dbReference>
<evidence type="ECO:0000256" key="1">
    <source>
        <dbReference type="ARBA" id="ARBA00004141"/>
    </source>
</evidence>
<evidence type="ECO:0000313" key="5">
    <source>
        <dbReference type="EMBL" id="KAF9460163.1"/>
    </source>
</evidence>
<dbReference type="Pfam" id="PF07690">
    <property type="entry name" value="MFS_1"/>
    <property type="match status" value="1"/>
</dbReference>
<proteinExistence type="predicted"/>
<comment type="subcellular location">
    <subcellularLocation>
        <location evidence="1">Membrane</location>
        <topology evidence="1">Multi-pass membrane protein</topology>
    </subcellularLocation>
</comment>
<dbReference type="EMBL" id="MU150303">
    <property type="protein sequence ID" value="KAF9460163.1"/>
    <property type="molecule type" value="Genomic_DNA"/>
</dbReference>
<feature type="transmembrane region" description="Helical" evidence="3">
    <location>
        <begin position="136"/>
        <end position="153"/>
    </location>
</feature>
<feature type="transmembrane region" description="Helical" evidence="3">
    <location>
        <begin position="304"/>
        <end position="326"/>
    </location>
</feature>
<accession>A0A9P6CGQ1</accession>
<feature type="transmembrane region" description="Helical" evidence="3">
    <location>
        <begin position="63"/>
        <end position="87"/>
    </location>
</feature>
<feature type="transmembrane region" description="Helical" evidence="3">
    <location>
        <begin position="271"/>
        <end position="298"/>
    </location>
</feature>
<dbReference type="OrthoDB" id="2105912at2759"/>
<keyword evidence="3" id="KW-1133">Transmembrane helix</keyword>
<feature type="transmembrane region" description="Helical" evidence="3">
    <location>
        <begin position="427"/>
        <end position="445"/>
    </location>
</feature>
<dbReference type="InterPro" id="IPR011701">
    <property type="entry name" value="MFS"/>
</dbReference>
<feature type="transmembrane region" description="Helical" evidence="3">
    <location>
        <begin position="224"/>
        <end position="243"/>
    </location>
</feature>
<evidence type="ECO:0000313" key="6">
    <source>
        <dbReference type="Proteomes" id="UP000807353"/>
    </source>
</evidence>
<feature type="transmembrane region" description="Helical" evidence="3">
    <location>
        <begin position="399"/>
        <end position="421"/>
    </location>
</feature>
<evidence type="ECO:0000256" key="2">
    <source>
        <dbReference type="SAM" id="MobiDB-lite"/>
    </source>
</evidence>
<dbReference type="GO" id="GO:0016020">
    <property type="term" value="C:membrane"/>
    <property type="evidence" value="ECO:0007669"/>
    <property type="project" value="UniProtKB-SubCell"/>
</dbReference>
<comment type="caution">
    <text evidence="5">The sequence shown here is derived from an EMBL/GenBank/DDBJ whole genome shotgun (WGS) entry which is preliminary data.</text>
</comment>
<dbReference type="PANTHER" id="PTHR42910:SF1">
    <property type="entry name" value="MAJOR FACILITATOR SUPERFAMILY (MFS) PROFILE DOMAIN-CONTAINING PROTEIN"/>
    <property type="match status" value="1"/>
</dbReference>
<organism evidence="5 6">
    <name type="scientific">Collybia nuda</name>
    <dbReference type="NCBI Taxonomy" id="64659"/>
    <lineage>
        <taxon>Eukaryota</taxon>
        <taxon>Fungi</taxon>
        <taxon>Dikarya</taxon>
        <taxon>Basidiomycota</taxon>
        <taxon>Agaricomycotina</taxon>
        <taxon>Agaricomycetes</taxon>
        <taxon>Agaricomycetidae</taxon>
        <taxon>Agaricales</taxon>
        <taxon>Tricholomatineae</taxon>
        <taxon>Clitocybaceae</taxon>
        <taxon>Collybia</taxon>
    </lineage>
</organism>
<dbReference type="InterPro" id="IPR020846">
    <property type="entry name" value="MFS_dom"/>
</dbReference>
<feature type="transmembrane region" description="Helical" evidence="3">
    <location>
        <begin position="159"/>
        <end position="181"/>
    </location>
</feature>
<protein>
    <submittedName>
        <fullName evidence="5">Major facilitator superfamily domain-containing protein</fullName>
    </submittedName>
</protein>
<feature type="transmembrane region" description="Helical" evidence="3">
    <location>
        <begin position="193"/>
        <end position="218"/>
    </location>
</feature>
<feature type="transmembrane region" description="Helical" evidence="3">
    <location>
        <begin position="107"/>
        <end position="124"/>
    </location>
</feature>
<feature type="domain" description="Major facilitator superfamily (MFS) profile" evidence="4">
    <location>
        <begin position="67"/>
        <end position="451"/>
    </location>
</feature>
<reference evidence="5" key="1">
    <citation type="submission" date="2020-11" db="EMBL/GenBank/DDBJ databases">
        <authorList>
            <consortium name="DOE Joint Genome Institute"/>
            <person name="Ahrendt S."/>
            <person name="Riley R."/>
            <person name="Andreopoulos W."/>
            <person name="Labutti K."/>
            <person name="Pangilinan J."/>
            <person name="Ruiz-Duenas F.J."/>
            <person name="Barrasa J.M."/>
            <person name="Sanchez-Garcia M."/>
            <person name="Camarero S."/>
            <person name="Miyauchi S."/>
            <person name="Serrano A."/>
            <person name="Linde D."/>
            <person name="Babiker R."/>
            <person name="Drula E."/>
            <person name="Ayuso-Fernandez I."/>
            <person name="Pacheco R."/>
            <person name="Padilla G."/>
            <person name="Ferreira P."/>
            <person name="Barriuso J."/>
            <person name="Kellner H."/>
            <person name="Castanera R."/>
            <person name="Alfaro M."/>
            <person name="Ramirez L."/>
            <person name="Pisabarro A.G."/>
            <person name="Kuo A."/>
            <person name="Tritt A."/>
            <person name="Lipzen A."/>
            <person name="He G."/>
            <person name="Yan M."/>
            <person name="Ng V."/>
            <person name="Cullen D."/>
            <person name="Martin F."/>
            <person name="Rosso M.-N."/>
            <person name="Henrissat B."/>
            <person name="Hibbett D."/>
            <person name="Martinez A.T."/>
            <person name="Grigoriev I.V."/>
        </authorList>
    </citation>
    <scope>NUCLEOTIDE SEQUENCE</scope>
    <source>
        <strain evidence="5">CBS 247.69</strain>
    </source>
</reference>
<feature type="compositionally biased region" description="Low complexity" evidence="2">
    <location>
        <begin position="1"/>
        <end position="21"/>
    </location>
</feature>
<dbReference type="CDD" id="cd17324">
    <property type="entry name" value="MFS_NepI_like"/>
    <property type="match status" value="1"/>
</dbReference>
<dbReference type="PROSITE" id="PS50850">
    <property type="entry name" value="MFS"/>
    <property type="match status" value="1"/>
</dbReference>
<evidence type="ECO:0000256" key="3">
    <source>
        <dbReference type="SAM" id="Phobius"/>
    </source>
</evidence>
<feature type="transmembrane region" description="Helical" evidence="3">
    <location>
        <begin position="358"/>
        <end position="378"/>
    </location>
</feature>
<keyword evidence="3" id="KW-0472">Membrane</keyword>
<dbReference type="Proteomes" id="UP000807353">
    <property type="component" value="Unassembled WGS sequence"/>
</dbReference>
<dbReference type="SUPFAM" id="SSF103473">
    <property type="entry name" value="MFS general substrate transporter"/>
    <property type="match status" value="1"/>
</dbReference>